<sequence>MSLENFKFTFEENEEGYTVTLKGDKEKLRAKLEAFEAFLNFREKAKQAGFEHNASESPIHQFFKAMHKHHAHHGGGHGHCGHHGHHAQHPFKHGHCGESSKGEAPVNQDLEK</sequence>
<accession>A0A1M6E9P9</accession>
<evidence type="ECO:0000313" key="2">
    <source>
        <dbReference type="EMBL" id="SHI82008.1"/>
    </source>
</evidence>
<protein>
    <submittedName>
        <fullName evidence="2">Uncharacterized protein</fullName>
    </submittedName>
</protein>
<proteinExistence type="predicted"/>
<dbReference type="OrthoDB" id="2083368at2"/>
<feature type="region of interest" description="Disordered" evidence="1">
    <location>
        <begin position="67"/>
        <end position="112"/>
    </location>
</feature>
<reference evidence="3" key="1">
    <citation type="submission" date="2016-11" db="EMBL/GenBank/DDBJ databases">
        <authorList>
            <person name="Varghese N."/>
            <person name="Submissions S."/>
        </authorList>
    </citation>
    <scope>NUCLEOTIDE SEQUENCE [LARGE SCALE GENOMIC DNA]</scope>
    <source>
        <strain evidence="3">DSM 15449</strain>
    </source>
</reference>
<dbReference type="EMBL" id="FQXJ01000026">
    <property type="protein sequence ID" value="SHI82008.1"/>
    <property type="molecule type" value="Genomic_DNA"/>
</dbReference>
<dbReference type="AlphaFoldDB" id="A0A1M6E9P9"/>
<gene>
    <name evidence="2" type="ORF">SAMN02746098_04704</name>
</gene>
<evidence type="ECO:0000313" key="3">
    <source>
        <dbReference type="Proteomes" id="UP000183954"/>
    </source>
</evidence>
<name>A0A1M6E9P9_9FIRM</name>
<feature type="compositionally biased region" description="Basic residues" evidence="1">
    <location>
        <begin position="67"/>
        <end position="94"/>
    </location>
</feature>
<dbReference type="RefSeq" id="WP_073032660.1">
    <property type="nucleotide sequence ID" value="NZ_FQXJ01000026.1"/>
</dbReference>
<evidence type="ECO:0000256" key="1">
    <source>
        <dbReference type="SAM" id="MobiDB-lite"/>
    </source>
</evidence>
<dbReference type="Proteomes" id="UP000183954">
    <property type="component" value="Unassembled WGS sequence"/>
</dbReference>
<organism evidence="2 3">
    <name type="scientific">Desulfosporosinus lacus DSM 15449</name>
    <dbReference type="NCBI Taxonomy" id="1121420"/>
    <lineage>
        <taxon>Bacteria</taxon>
        <taxon>Bacillati</taxon>
        <taxon>Bacillota</taxon>
        <taxon>Clostridia</taxon>
        <taxon>Eubacteriales</taxon>
        <taxon>Desulfitobacteriaceae</taxon>
        <taxon>Desulfosporosinus</taxon>
    </lineage>
</organism>
<keyword evidence="3" id="KW-1185">Reference proteome</keyword>
<dbReference type="STRING" id="1121420.SAMN02746098_04704"/>